<feature type="domain" description="Response regulatory" evidence="13">
    <location>
        <begin position="10"/>
        <end position="124"/>
    </location>
</feature>
<dbReference type="GO" id="GO:0000160">
    <property type="term" value="P:phosphorelay signal transduction system"/>
    <property type="evidence" value="ECO:0007669"/>
    <property type="project" value="UniProtKB-KW"/>
</dbReference>
<keyword evidence="7" id="KW-0805">Transcription regulation</keyword>
<dbReference type="SMART" id="SM00448">
    <property type="entry name" value="REC"/>
    <property type="match status" value="1"/>
</dbReference>
<dbReference type="FunFam" id="3.40.50.2300:FF:000018">
    <property type="entry name" value="DNA-binding transcriptional regulator NtrC"/>
    <property type="match status" value="1"/>
</dbReference>
<organism evidence="14 15">
    <name type="scientific">Desulfoplanes formicivorans</name>
    <dbReference type="NCBI Taxonomy" id="1592317"/>
    <lineage>
        <taxon>Bacteria</taxon>
        <taxon>Pseudomonadati</taxon>
        <taxon>Thermodesulfobacteriota</taxon>
        <taxon>Desulfovibrionia</taxon>
        <taxon>Desulfovibrionales</taxon>
        <taxon>Desulfoplanaceae</taxon>
        <taxon>Desulfoplanes</taxon>
    </lineage>
</organism>
<dbReference type="GO" id="GO:0005737">
    <property type="term" value="C:cytoplasm"/>
    <property type="evidence" value="ECO:0007669"/>
    <property type="project" value="UniProtKB-SubCell"/>
</dbReference>
<keyword evidence="10" id="KW-0804">Transcription</keyword>
<dbReference type="PROSITE" id="PS50110">
    <property type="entry name" value="RESPONSE_REGULATORY"/>
    <property type="match status" value="1"/>
</dbReference>
<dbReference type="Pfam" id="PF25601">
    <property type="entry name" value="AAA_lid_14"/>
    <property type="match status" value="1"/>
</dbReference>
<name>A0A194AIL8_9BACT</name>
<dbReference type="SUPFAM" id="SSF52172">
    <property type="entry name" value="CheY-like"/>
    <property type="match status" value="1"/>
</dbReference>
<dbReference type="SMART" id="SM00382">
    <property type="entry name" value="AAA"/>
    <property type="match status" value="1"/>
</dbReference>
<evidence type="ECO:0000256" key="6">
    <source>
        <dbReference type="ARBA" id="ARBA00023012"/>
    </source>
</evidence>
<dbReference type="InterPro" id="IPR025944">
    <property type="entry name" value="Sigma_54_int_dom_CS"/>
</dbReference>
<dbReference type="InterPro" id="IPR011006">
    <property type="entry name" value="CheY-like_superfamily"/>
</dbReference>
<evidence type="ECO:0000313" key="15">
    <source>
        <dbReference type="Proteomes" id="UP000095200"/>
    </source>
</evidence>
<dbReference type="PROSITE" id="PS50045">
    <property type="entry name" value="SIGMA54_INTERACT_4"/>
    <property type="match status" value="1"/>
</dbReference>
<dbReference type="InterPro" id="IPR002197">
    <property type="entry name" value="HTH_Fis"/>
</dbReference>
<keyword evidence="4" id="KW-0547">Nucleotide-binding</keyword>
<feature type="domain" description="Sigma-54 factor interaction" evidence="12">
    <location>
        <begin position="149"/>
        <end position="378"/>
    </location>
</feature>
<dbReference type="Gene3D" id="3.40.50.300">
    <property type="entry name" value="P-loop containing nucleotide triphosphate hydrolases"/>
    <property type="match status" value="1"/>
</dbReference>
<keyword evidence="8" id="KW-0238">DNA-binding</keyword>
<dbReference type="InterPro" id="IPR001789">
    <property type="entry name" value="Sig_transdc_resp-reg_receiver"/>
</dbReference>
<dbReference type="GO" id="GO:0043565">
    <property type="term" value="F:sequence-specific DNA binding"/>
    <property type="evidence" value="ECO:0007669"/>
    <property type="project" value="InterPro"/>
</dbReference>
<evidence type="ECO:0000259" key="12">
    <source>
        <dbReference type="PROSITE" id="PS50045"/>
    </source>
</evidence>
<dbReference type="Pfam" id="PF02954">
    <property type="entry name" value="HTH_8"/>
    <property type="match status" value="1"/>
</dbReference>
<proteinExistence type="predicted"/>
<evidence type="ECO:0000256" key="5">
    <source>
        <dbReference type="ARBA" id="ARBA00022840"/>
    </source>
</evidence>
<dbReference type="SUPFAM" id="SSF46689">
    <property type="entry name" value="Homeodomain-like"/>
    <property type="match status" value="1"/>
</dbReference>
<dbReference type="Gene3D" id="1.10.8.60">
    <property type="match status" value="1"/>
</dbReference>
<dbReference type="PANTHER" id="PTHR32071">
    <property type="entry name" value="TRANSCRIPTIONAL REGULATORY PROTEIN"/>
    <property type="match status" value="1"/>
</dbReference>
<dbReference type="PROSITE" id="PS00675">
    <property type="entry name" value="SIGMA54_INTERACT_1"/>
    <property type="match status" value="1"/>
</dbReference>
<dbReference type="Gene3D" id="3.40.50.2300">
    <property type="match status" value="1"/>
</dbReference>
<evidence type="ECO:0000256" key="11">
    <source>
        <dbReference type="PROSITE-ProRule" id="PRU00169"/>
    </source>
</evidence>
<protein>
    <submittedName>
        <fullName evidence="14">Acetoacetate metabolism regulatory protein AtoC</fullName>
    </submittedName>
</protein>
<gene>
    <name evidence="14" type="ORF">DPF_1313</name>
</gene>
<dbReference type="FunFam" id="3.40.50.300:FF:000006">
    <property type="entry name" value="DNA-binding transcriptional regulator NtrC"/>
    <property type="match status" value="1"/>
</dbReference>
<dbReference type="PRINTS" id="PR01590">
    <property type="entry name" value="HTHFIS"/>
</dbReference>
<dbReference type="PROSITE" id="PS00676">
    <property type="entry name" value="SIGMA54_INTERACT_2"/>
    <property type="match status" value="1"/>
</dbReference>
<dbReference type="InterPro" id="IPR058031">
    <property type="entry name" value="AAA_lid_NorR"/>
</dbReference>
<dbReference type="SUPFAM" id="SSF52540">
    <property type="entry name" value="P-loop containing nucleoside triphosphate hydrolases"/>
    <property type="match status" value="1"/>
</dbReference>
<reference evidence="15" key="1">
    <citation type="submission" date="2016-06" db="EMBL/GenBank/DDBJ databases">
        <title>Draft genome sequence of Desulfoplanes formicivorans strain Pf12B.</title>
        <authorList>
            <person name="Watanabe M."/>
            <person name="Kojima H."/>
            <person name="Fukui M."/>
        </authorList>
    </citation>
    <scope>NUCLEOTIDE SEQUENCE [LARGE SCALE GENOMIC DNA]</scope>
    <source>
        <strain evidence="15">Pf12B</strain>
    </source>
</reference>
<dbReference type="InterPro" id="IPR002078">
    <property type="entry name" value="Sigma_54_int"/>
</dbReference>
<dbReference type="CDD" id="cd00009">
    <property type="entry name" value="AAA"/>
    <property type="match status" value="1"/>
</dbReference>
<feature type="modified residue" description="4-aspartylphosphate" evidence="11">
    <location>
        <position position="59"/>
    </location>
</feature>
<dbReference type="Pfam" id="PF00072">
    <property type="entry name" value="Response_reg"/>
    <property type="match status" value="1"/>
</dbReference>
<keyword evidence="3 11" id="KW-0597">Phosphoprotein</keyword>
<evidence type="ECO:0000313" key="14">
    <source>
        <dbReference type="EMBL" id="GAU08599.1"/>
    </source>
</evidence>
<dbReference type="Pfam" id="PF00158">
    <property type="entry name" value="Sigma54_activat"/>
    <property type="match status" value="1"/>
</dbReference>
<keyword evidence="9" id="KW-0010">Activator</keyword>
<dbReference type="Proteomes" id="UP000095200">
    <property type="component" value="Unassembled WGS sequence"/>
</dbReference>
<dbReference type="PROSITE" id="PS00688">
    <property type="entry name" value="SIGMA54_INTERACT_3"/>
    <property type="match status" value="1"/>
</dbReference>
<keyword evidence="5" id="KW-0067">ATP-binding</keyword>
<dbReference type="GO" id="GO:0005524">
    <property type="term" value="F:ATP binding"/>
    <property type="evidence" value="ECO:0007669"/>
    <property type="project" value="UniProtKB-KW"/>
</dbReference>
<dbReference type="InterPro" id="IPR009057">
    <property type="entry name" value="Homeodomain-like_sf"/>
</dbReference>
<accession>A0A194AIL8</accession>
<evidence type="ECO:0000256" key="1">
    <source>
        <dbReference type="ARBA" id="ARBA00004496"/>
    </source>
</evidence>
<dbReference type="GO" id="GO:0006355">
    <property type="term" value="P:regulation of DNA-templated transcription"/>
    <property type="evidence" value="ECO:0007669"/>
    <property type="project" value="InterPro"/>
</dbReference>
<keyword evidence="15" id="KW-1185">Reference proteome</keyword>
<dbReference type="AlphaFoldDB" id="A0A194AIL8"/>
<dbReference type="STRING" id="1592317.DPF_1313"/>
<evidence type="ECO:0000256" key="10">
    <source>
        <dbReference type="ARBA" id="ARBA00023163"/>
    </source>
</evidence>
<sequence length="464" mass="52155">MEYEENISGNILILDDEKNYLLVLQAILEDEGYAVTALDDPRLGMTFLDESEVDVLVTDMKMPGMSGEEVLDRVKRDYPHIPVLIMTAFGSIDNAVEAMKCGAFDYITKPFSNEDLLLSVNKAMKLARAEQKNRLLRQSITQQFGKHHILGQSKAIMEVLALMDRVAGSKSSVLVTGESGTGKELVARGIHASSDRRDNPFISVNCMSLNPGVLESELFGHEKGSFTGAVARKRGRFEQAHGGTLFLDEIGELSAELQVKLLRVLQERVIERVGGTTPIEVDFRLICATNRDLKAEVEQGRFREDLFYRLNVVHIHVPPLRERREDIPLLAAQFLLRYARENELPDKTLSTKALQALTAYEWPGNVRQLQNVIERSVVLSPHETIEPDDLPAEIRDEETQFKSAVDLLPSELDLARTMEKIEAALIRRALVQSRFIKVKAAELLGISKSLLQYKLKKYSISSRP</sequence>
<keyword evidence="2" id="KW-0963">Cytoplasm</keyword>
<keyword evidence="6" id="KW-0902">Two-component regulatory system</keyword>
<dbReference type="Gene3D" id="1.10.10.60">
    <property type="entry name" value="Homeodomain-like"/>
    <property type="match status" value="1"/>
</dbReference>
<evidence type="ECO:0000256" key="8">
    <source>
        <dbReference type="ARBA" id="ARBA00023125"/>
    </source>
</evidence>
<dbReference type="FunFam" id="1.10.8.60:FF:000014">
    <property type="entry name" value="DNA-binding transcriptional regulator NtrC"/>
    <property type="match status" value="1"/>
</dbReference>
<comment type="subcellular location">
    <subcellularLocation>
        <location evidence="1">Cytoplasm</location>
    </subcellularLocation>
</comment>
<dbReference type="InterPro" id="IPR027417">
    <property type="entry name" value="P-loop_NTPase"/>
</dbReference>
<dbReference type="InterPro" id="IPR025943">
    <property type="entry name" value="Sigma_54_int_dom_ATP-bd_2"/>
</dbReference>
<evidence type="ECO:0000256" key="4">
    <source>
        <dbReference type="ARBA" id="ARBA00022741"/>
    </source>
</evidence>
<evidence type="ECO:0000256" key="2">
    <source>
        <dbReference type="ARBA" id="ARBA00022490"/>
    </source>
</evidence>
<evidence type="ECO:0000259" key="13">
    <source>
        <dbReference type="PROSITE" id="PS50110"/>
    </source>
</evidence>
<evidence type="ECO:0000256" key="3">
    <source>
        <dbReference type="ARBA" id="ARBA00022553"/>
    </source>
</evidence>
<dbReference type="InterPro" id="IPR025662">
    <property type="entry name" value="Sigma_54_int_dom_ATP-bd_1"/>
</dbReference>
<dbReference type="EMBL" id="BDFE01000015">
    <property type="protein sequence ID" value="GAU08599.1"/>
    <property type="molecule type" value="Genomic_DNA"/>
</dbReference>
<evidence type="ECO:0000256" key="9">
    <source>
        <dbReference type="ARBA" id="ARBA00023159"/>
    </source>
</evidence>
<dbReference type="OrthoDB" id="9763792at2"/>
<evidence type="ECO:0000256" key="7">
    <source>
        <dbReference type="ARBA" id="ARBA00023015"/>
    </source>
</evidence>
<comment type="caution">
    <text evidence="14">The sequence shown here is derived from an EMBL/GenBank/DDBJ whole genome shotgun (WGS) entry which is preliminary data.</text>
</comment>
<dbReference type="InterPro" id="IPR003593">
    <property type="entry name" value="AAA+_ATPase"/>
</dbReference>